<gene>
    <name evidence="12" type="primary">FOXD5</name>
</gene>
<dbReference type="PANTHER" id="PTHR11829:SF361">
    <property type="entry name" value="FORKHEAD BOX PROTEIN D4-LIKE 1"/>
    <property type="match status" value="1"/>
</dbReference>
<keyword evidence="6" id="KW-0804">Transcription</keyword>
<dbReference type="Gene3D" id="1.10.10.10">
    <property type="entry name" value="Winged helix-like DNA-binding domain superfamily/Winged helix DNA-binding domain"/>
    <property type="match status" value="1"/>
</dbReference>
<keyword evidence="7 9" id="KW-0539">Nucleus</keyword>
<evidence type="ECO:0000256" key="1">
    <source>
        <dbReference type="ARBA" id="ARBA00004123"/>
    </source>
</evidence>
<dbReference type="PROSITE" id="PS50039">
    <property type="entry name" value="FORK_HEAD_3"/>
    <property type="match status" value="1"/>
</dbReference>
<dbReference type="InterPro" id="IPR050211">
    <property type="entry name" value="FOX_domain-containing"/>
</dbReference>
<keyword evidence="13" id="KW-1185">Reference proteome</keyword>
<dbReference type="InterPro" id="IPR018122">
    <property type="entry name" value="TF_fork_head_CS_1"/>
</dbReference>
<accession>H3AQ22</accession>
<dbReference type="OMA" id="FYSSLNC"/>
<reference evidence="12" key="2">
    <citation type="submission" date="2025-08" db="UniProtKB">
        <authorList>
            <consortium name="Ensembl"/>
        </authorList>
    </citation>
    <scope>IDENTIFICATION</scope>
</reference>
<dbReference type="SMART" id="SM00339">
    <property type="entry name" value="FH"/>
    <property type="match status" value="1"/>
</dbReference>
<evidence type="ECO:0000256" key="10">
    <source>
        <dbReference type="SAM" id="MobiDB-lite"/>
    </source>
</evidence>
<dbReference type="Proteomes" id="UP000008672">
    <property type="component" value="Unassembled WGS sequence"/>
</dbReference>
<evidence type="ECO:0000256" key="2">
    <source>
        <dbReference type="ARBA" id="ARBA00022473"/>
    </source>
</evidence>
<dbReference type="EMBL" id="AFYH01102388">
    <property type="status" value="NOT_ANNOTATED_CDS"/>
    <property type="molecule type" value="Genomic_DNA"/>
</dbReference>
<dbReference type="PANTHER" id="PTHR11829">
    <property type="entry name" value="FORKHEAD BOX PROTEIN"/>
    <property type="match status" value="1"/>
</dbReference>
<dbReference type="eggNOG" id="KOG2294">
    <property type="taxonomic scope" value="Eukaryota"/>
</dbReference>
<dbReference type="Pfam" id="PF00250">
    <property type="entry name" value="Forkhead"/>
    <property type="match status" value="1"/>
</dbReference>
<dbReference type="GO" id="GO:0000981">
    <property type="term" value="F:DNA-binding transcription factor activity, RNA polymerase II-specific"/>
    <property type="evidence" value="ECO:0007669"/>
    <property type="project" value="TreeGrafter"/>
</dbReference>
<evidence type="ECO:0000256" key="8">
    <source>
        <dbReference type="ARBA" id="ARBA00034869"/>
    </source>
</evidence>
<dbReference type="InterPro" id="IPR047392">
    <property type="entry name" value="FH_FOXD3"/>
</dbReference>
<name>H3AQ22_LATCH</name>
<dbReference type="PROSITE" id="PS00658">
    <property type="entry name" value="FORK_HEAD_2"/>
    <property type="match status" value="1"/>
</dbReference>
<dbReference type="GO" id="GO:0009653">
    <property type="term" value="P:anatomical structure morphogenesis"/>
    <property type="evidence" value="ECO:0007669"/>
    <property type="project" value="TreeGrafter"/>
</dbReference>
<dbReference type="GeneTree" id="ENSGT00940000157140"/>
<feature type="domain" description="Fork-head" evidence="11">
    <location>
        <begin position="73"/>
        <end position="167"/>
    </location>
</feature>
<keyword evidence="5 9" id="KW-0238">DNA-binding</keyword>
<sequence length="336" mass="37684">MTLCGDKLSPQQMAPEEDEIDIIGDDNLEEECSSQARCSGEMENSEVDSSGESENSFNSEIHPISKPRSNLVKPPYSYIALITMAILQSPQKKLTLSGICEFISNKFPYYKEKFPAWQNSIRHNLSLNDCFIKIPREPGNPGKGNYWTLDPASEDMFDNGSFLRRRKRFKRHHPECFKEGVLFLPNLSCYRQYGRPYGLEPQVQQAPIRYIPVSESVMMPTSAHQLAYHNDLRKNTALEIQLCAPTRKVQQTSSAPNTCSFSIDSIMGKSSPARGPGSSGDQQTSLDYSQLLQRSATSLLPTVLNVTARTIFNPLSPHIIGAIPARAHLHSSYQYC</sequence>
<feature type="DNA-binding region" description="Fork-head" evidence="9">
    <location>
        <begin position="73"/>
        <end position="167"/>
    </location>
</feature>
<dbReference type="GO" id="GO:0005634">
    <property type="term" value="C:nucleus"/>
    <property type="evidence" value="ECO:0007669"/>
    <property type="project" value="UniProtKB-SubCell"/>
</dbReference>
<keyword evidence="4" id="KW-0805">Transcription regulation</keyword>
<dbReference type="FunFam" id="1.10.10.10:FF:000016">
    <property type="entry name" value="Forkhead box protein I1"/>
    <property type="match status" value="1"/>
</dbReference>
<dbReference type="InterPro" id="IPR036388">
    <property type="entry name" value="WH-like_DNA-bd_sf"/>
</dbReference>
<keyword evidence="3" id="KW-0678">Repressor</keyword>
<proteinExistence type="predicted"/>
<evidence type="ECO:0000256" key="4">
    <source>
        <dbReference type="ARBA" id="ARBA00023015"/>
    </source>
</evidence>
<reference evidence="13" key="1">
    <citation type="submission" date="2011-08" db="EMBL/GenBank/DDBJ databases">
        <title>The draft genome of Latimeria chalumnae.</title>
        <authorList>
            <person name="Di Palma F."/>
            <person name="Alfoldi J."/>
            <person name="Johnson J."/>
            <person name="Berlin A."/>
            <person name="Gnerre S."/>
            <person name="Jaffe D."/>
            <person name="MacCallum I."/>
            <person name="Young S."/>
            <person name="Walker B.J."/>
            <person name="Lander E."/>
            <person name="Lindblad-Toh K."/>
        </authorList>
    </citation>
    <scope>NUCLEOTIDE SEQUENCE [LARGE SCALE GENOMIC DNA]</scope>
    <source>
        <strain evidence="13">Wild caught</strain>
    </source>
</reference>
<dbReference type="InterPro" id="IPR036390">
    <property type="entry name" value="WH_DNA-bd_sf"/>
</dbReference>
<dbReference type="PROSITE" id="PS00657">
    <property type="entry name" value="FORK_HEAD_1"/>
    <property type="match status" value="1"/>
</dbReference>
<reference evidence="12" key="3">
    <citation type="submission" date="2025-09" db="UniProtKB">
        <authorList>
            <consortium name="Ensembl"/>
        </authorList>
    </citation>
    <scope>IDENTIFICATION</scope>
</reference>
<evidence type="ECO:0000256" key="6">
    <source>
        <dbReference type="ARBA" id="ARBA00023163"/>
    </source>
</evidence>
<protein>
    <recommendedName>
        <fullName evidence="8">Forkhead box protein D3</fullName>
    </recommendedName>
</protein>
<dbReference type="InterPro" id="IPR001766">
    <property type="entry name" value="Fork_head_dom"/>
</dbReference>
<dbReference type="InParanoid" id="H3AQ22"/>
<evidence type="ECO:0000313" key="12">
    <source>
        <dbReference type="Ensembl" id="ENSLACP00000011743.1"/>
    </source>
</evidence>
<dbReference type="Ensembl" id="ENSLACT00000011833.1">
    <property type="protein sequence ID" value="ENSLACP00000011743.1"/>
    <property type="gene ID" value="ENSLACG00000010338.1"/>
</dbReference>
<dbReference type="SUPFAM" id="SSF46785">
    <property type="entry name" value="Winged helix' DNA-binding domain"/>
    <property type="match status" value="1"/>
</dbReference>
<dbReference type="CDD" id="cd20047">
    <property type="entry name" value="FH_FOXD3"/>
    <property type="match status" value="1"/>
</dbReference>
<keyword evidence="2" id="KW-0217">Developmental protein</keyword>
<evidence type="ECO:0000256" key="7">
    <source>
        <dbReference type="ARBA" id="ARBA00023242"/>
    </source>
</evidence>
<evidence type="ECO:0000256" key="3">
    <source>
        <dbReference type="ARBA" id="ARBA00022491"/>
    </source>
</evidence>
<evidence type="ECO:0000256" key="5">
    <source>
        <dbReference type="ARBA" id="ARBA00023125"/>
    </source>
</evidence>
<evidence type="ECO:0000313" key="13">
    <source>
        <dbReference type="Proteomes" id="UP000008672"/>
    </source>
</evidence>
<evidence type="ECO:0000256" key="9">
    <source>
        <dbReference type="PROSITE-ProRule" id="PRU00089"/>
    </source>
</evidence>
<dbReference type="InterPro" id="IPR030456">
    <property type="entry name" value="TF_fork_head_CS_2"/>
</dbReference>
<organism evidence="12 13">
    <name type="scientific">Latimeria chalumnae</name>
    <name type="common">Coelacanth</name>
    <dbReference type="NCBI Taxonomy" id="7897"/>
    <lineage>
        <taxon>Eukaryota</taxon>
        <taxon>Metazoa</taxon>
        <taxon>Chordata</taxon>
        <taxon>Craniata</taxon>
        <taxon>Vertebrata</taxon>
        <taxon>Euteleostomi</taxon>
        <taxon>Coelacanthiformes</taxon>
        <taxon>Coelacanthidae</taxon>
        <taxon>Latimeria</taxon>
    </lineage>
</organism>
<dbReference type="AlphaFoldDB" id="H3AQ22"/>
<evidence type="ECO:0000259" key="11">
    <source>
        <dbReference type="PROSITE" id="PS50039"/>
    </source>
</evidence>
<comment type="subcellular location">
    <subcellularLocation>
        <location evidence="1 9">Nucleus</location>
    </subcellularLocation>
</comment>
<dbReference type="HOGENOM" id="CLU_040357_0_1_1"/>
<dbReference type="PRINTS" id="PR00053">
    <property type="entry name" value="FORKHEAD"/>
</dbReference>
<dbReference type="GO" id="GO:0000978">
    <property type="term" value="F:RNA polymerase II cis-regulatory region sequence-specific DNA binding"/>
    <property type="evidence" value="ECO:0007669"/>
    <property type="project" value="TreeGrafter"/>
</dbReference>
<feature type="compositionally biased region" description="Acidic residues" evidence="10">
    <location>
        <begin position="15"/>
        <end position="32"/>
    </location>
</feature>
<dbReference type="STRING" id="7897.ENSLACP00000011743"/>
<dbReference type="GO" id="GO:0030154">
    <property type="term" value="P:cell differentiation"/>
    <property type="evidence" value="ECO:0007669"/>
    <property type="project" value="TreeGrafter"/>
</dbReference>
<feature type="region of interest" description="Disordered" evidence="10">
    <location>
        <begin position="1"/>
        <end position="64"/>
    </location>
</feature>